<comment type="caution">
    <text evidence="3">The sequence shown here is derived from an EMBL/GenBank/DDBJ whole genome shotgun (WGS) entry which is preliminary data.</text>
</comment>
<dbReference type="GO" id="GO:0003680">
    <property type="term" value="F:minor groove of adenine-thymine-rich DNA binding"/>
    <property type="evidence" value="ECO:0007669"/>
    <property type="project" value="InterPro"/>
</dbReference>
<proteinExistence type="predicted"/>
<dbReference type="CDD" id="cd11378">
    <property type="entry name" value="DUF296"/>
    <property type="match status" value="1"/>
</dbReference>
<dbReference type="GO" id="GO:0005634">
    <property type="term" value="C:nucleus"/>
    <property type="evidence" value="ECO:0007669"/>
    <property type="project" value="TreeGrafter"/>
</dbReference>
<protein>
    <recommendedName>
        <fullName evidence="2">PPC domain-containing protein</fullName>
    </recommendedName>
</protein>
<dbReference type="OMA" id="NCQIPPD"/>
<feature type="region of interest" description="Disordered" evidence="1">
    <location>
        <begin position="61"/>
        <end position="81"/>
    </location>
</feature>
<feature type="domain" description="PPC" evidence="2">
    <location>
        <begin position="87"/>
        <end position="225"/>
    </location>
</feature>
<sequence>MAEYAGPPISLSQARDCSHTSDDEDDDHSSPTGAPLLTAGTAEVSKIFGNKNGEMGLTVVVPRKPRGRPPGSKNKPKPPIVITRDSESAMRPVVLELSAGSDLIEMVTQFARRRHLCLSVISGSGTVANVTLRHPVSPASTLTLHGPFHILSLSGTFLASSKPSSSSPFAISLAGAQGQVFGGTVAGKIIAASTVVLVVATFMNPNFYRLPAGEDEEAEEEVKPGRVIAGSESTSVYSVGAPSPLNCHVPPEILPWVPASRPY</sequence>
<gene>
    <name evidence="3" type="ORF">HHK36_011745</name>
</gene>
<dbReference type="InterPro" id="IPR005175">
    <property type="entry name" value="PPC_dom"/>
</dbReference>
<reference evidence="3 4" key="1">
    <citation type="submission" date="2020-04" db="EMBL/GenBank/DDBJ databases">
        <title>Plant Genome Project.</title>
        <authorList>
            <person name="Zhang R.-G."/>
        </authorList>
    </citation>
    <scope>NUCLEOTIDE SEQUENCE [LARGE SCALE GENOMIC DNA]</scope>
    <source>
        <strain evidence="3">YNK0</strain>
        <tissue evidence="3">Leaf</tissue>
    </source>
</reference>
<dbReference type="PANTHER" id="PTHR31100:SF63">
    <property type="entry name" value="AT-HOOK MOTIF NUCLEAR-LOCALIZED PROTEIN"/>
    <property type="match status" value="1"/>
</dbReference>
<dbReference type="OrthoDB" id="1911285at2759"/>
<evidence type="ECO:0000259" key="2">
    <source>
        <dbReference type="PROSITE" id="PS51742"/>
    </source>
</evidence>
<evidence type="ECO:0000256" key="1">
    <source>
        <dbReference type="SAM" id="MobiDB-lite"/>
    </source>
</evidence>
<accession>A0A834ZGY9</accession>
<organism evidence="3 4">
    <name type="scientific">Tetracentron sinense</name>
    <name type="common">Spur-leaf</name>
    <dbReference type="NCBI Taxonomy" id="13715"/>
    <lineage>
        <taxon>Eukaryota</taxon>
        <taxon>Viridiplantae</taxon>
        <taxon>Streptophyta</taxon>
        <taxon>Embryophyta</taxon>
        <taxon>Tracheophyta</taxon>
        <taxon>Spermatophyta</taxon>
        <taxon>Magnoliopsida</taxon>
        <taxon>Trochodendrales</taxon>
        <taxon>Trochodendraceae</taxon>
        <taxon>Tetracentron</taxon>
    </lineage>
</organism>
<dbReference type="InterPro" id="IPR014476">
    <property type="entry name" value="AHL15-29"/>
</dbReference>
<dbReference type="Gene3D" id="3.30.1330.80">
    <property type="entry name" value="Hypothetical protein, similar to alpha- acetolactate decarboxylase, domain 2"/>
    <property type="match status" value="1"/>
</dbReference>
<dbReference type="AlphaFoldDB" id="A0A834ZGY9"/>
<dbReference type="GO" id="GO:0003700">
    <property type="term" value="F:DNA-binding transcription factor activity"/>
    <property type="evidence" value="ECO:0007669"/>
    <property type="project" value="TreeGrafter"/>
</dbReference>
<evidence type="ECO:0000313" key="4">
    <source>
        <dbReference type="Proteomes" id="UP000655225"/>
    </source>
</evidence>
<dbReference type="PANTHER" id="PTHR31100">
    <property type="entry name" value="AT-HOOK MOTIF NUCLEAR-LOCALIZED PROTEIN 15"/>
    <property type="match status" value="1"/>
</dbReference>
<dbReference type="Proteomes" id="UP000655225">
    <property type="component" value="Unassembled WGS sequence"/>
</dbReference>
<dbReference type="PROSITE" id="PS51742">
    <property type="entry name" value="PPC"/>
    <property type="match status" value="1"/>
</dbReference>
<feature type="region of interest" description="Disordered" evidence="1">
    <location>
        <begin position="1"/>
        <end position="41"/>
    </location>
</feature>
<dbReference type="SUPFAM" id="SSF117856">
    <property type="entry name" value="AF0104/ALDC/Ptd012-like"/>
    <property type="match status" value="1"/>
</dbReference>
<name>A0A834ZGY9_TETSI</name>
<evidence type="ECO:0000313" key="3">
    <source>
        <dbReference type="EMBL" id="KAF8403641.1"/>
    </source>
</evidence>
<dbReference type="EMBL" id="JABCRI010000007">
    <property type="protein sequence ID" value="KAF8403641.1"/>
    <property type="molecule type" value="Genomic_DNA"/>
</dbReference>
<keyword evidence="4" id="KW-1185">Reference proteome</keyword>
<dbReference type="Pfam" id="PF03479">
    <property type="entry name" value="PCC"/>
    <property type="match status" value="1"/>
</dbReference>